<keyword evidence="1" id="KW-0175">Coiled coil</keyword>
<dbReference type="SUPFAM" id="SSF48403">
    <property type="entry name" value="Ankyrin repeat"/>
    <property type="match status" value="1"/>
</dbReference>
<dbReference type="Pfam" id="PF00023">
    <property type="entry name" value="Ank"/>
    <property type="match status" value="1"/>
</dbReference>
<comment type="caution">
    <text evidence="3">The sequence shown here is derived from an EMBL/GenBank/DDBJ whole genome shotgun (WGS) entry which is preliminary data.</text>
</comment>
<evidence type="ECO:0000313" key="3">
    <source>
        <dbReference type="EMBL" id="CAE8586867.1"/>
    </source>
</evidence>
<feature type="coiled-coil region" evidence="1">
    <location>
        <begin position="220"/>
        <end position="272"/>
    </location>
</feature>
<sequence>MSFPPFAAFNSASSQTPVPQRAKVVRPGQLGKRERTEMKATRSKRGQASSSCRVKDSASASGEDGWQMTGEPAEATDAEVEGEKVGSNMSDLGSFSKMVKAEMENSRKVIQDSMAKMEDMMTSCKQELAAAAGAVNSSTSLKLEVAVTEMKGEVEQTLGQFDGKLESAMAEMHNELEQRTRELEGKIAVATVEVTAEFEQKLHSIDRKADAAHAEVKVLMQDLKDAIADVAQRLQQLSMTTQAMHAEVKEEVKELQASTKKADEQIAEMTIQMDVLKGAIVTVEAAQAGEAAVEEVAEEAKSESGATDTSSLNPQEPVQPPPPDALWLAIRYKKEREALELLKLPQVPGLNDLEHGASMLQLAIVYDLPEVALEQLRRPDFLQVNAKHSSSGLTCLHRAASRGQLQVCRAILARDDFSQAQARSTGIVQWILNRDYDFPVGSTALDIARRAGHQSIVEMLRLHHR</sequence>
<proteinExistence type="predicted"/>
<dbReference type="Gene3D" id="1.20.120.20">
    <property type="entry name" value="Apolipoprotein"/>
    <property type="match status" value="1"/>
</dbReference>
<feature type="region of interest" description="Disordered" evidence="2">
    <location>
        <begin position="294"/>
        <end position="321"/>
    </location>
</feature>
<feature type="compositionally biased region" description="Basic and acidic residues" evidence="2">
    <location>
        <begin position="31"/>
        <end position="40"/>
    </location>
</feature>
<organism evidence="3 4">
    <name type="scientific">Polarella glacialis</name>
    <name type="common">Dinoflagellate</name>
    <dbReference type="NCBI Taxonomy" id="89957"/>
    <lineage>
        <taxon>Eukaryota</taxon>
        <taxon>Sar</taxon>
        <taxon>Alveolata</taxon>
        <taxon>Dinophyceae</taxon>
        <taxon>Suessiales</taxon>
        <taxon>Suessiaceae</taxon>
        <taxon>Polarella</taxon>
    </lineage>
</organism>
<dbReference type="AlphaFoldDB" id="A0A813DK15"/>
<dbReference type="EMBL" id="CAJNNV010002254">
    <property type="protein sequence ID" value="CAE8586867.1"/>
    <property type="molecule type" value="Genomic_DNA"/>
</dbReference>
<dbReference type="Gene3D" id="1.25.40.20">
    <property type="entry name" value="Ankyrin repeat-containing domain"/>
    <property type="match status" value="1"/>
</dbReference>
<reference evidence="3" key="1">
    <citation type="submission" date="2021-02" db="EMBL/GenBank/DDBJ databases">
        <authorList>
            <person name="Dougan E. K."/>
            <person name="Rhodes N."/>
            <person name="Thang M."/>
            <person name="Chan C."/>
        </authorList>
    </citation>
    <scope>NUCLEOTIDE SEQUENCE</scope>
</reference>
<name>A0A813DK15_POLGL</name>
<dbReference type="Proteomes" id="UP000654075">
    <property type="component" value="Unassembled WGS sequence"/>
</dbReference>
<gene>
    <name evidence="3" type="ORF">PGLA1383_LOCUS5713</name>
</gene>
<evidence type="ECO:0000313" key="4">
    <source>
        <dbReference type="Proteomes" id="UP000654075"/>
    </source>
</evidence>
<protein>
    <submittedName>
        <fullName evidence="3">Uncharacterized protein</fullName>
    </submittedName>
</protein>
<accession>A0A813DK15</accession>
<feature type="region of interest" description="Disordered" evidence="2">
    <location>
        <begin position="1"/>
        <end position="91"/>
    </location>
</feature>
<dbReference type="InterPro" id="IPR002110">
    <property type="entry name" value="Ankyrin_rpt"/>
</dbReference>
<evidence type="ECO:0000256" key="1">
    <source>
        <dbReference type="SAM" id="Coils"/>
    </source>
</evidence>
<evidence type="ECO:0000256" key="2">
    <source>
        <dbReference type="SAM" id="MobiDB-lite"/>
    </source>
</evidence>
<dbReference type="InterPro" id="IPR036770">
    <property type="entry name" value="Ankyrin_rpt-contain_sf"/>
</dbReference>
<keyword evidence="4" id="KW-1185">Reference proteome</keyword>